<proteinExistence type="predicted"/>
<keyword evidence="3" id="KW-1185">Reference proteome</keyword>
<dbReference type="EMBL" id="UZAU01000261">
    <property type="status" value="NOT_ANNOTATED_CDS"/>
    <property type="molecule type" value="Genomic_DNA"/>
</dbReference>
<organism evidence="2 3">
    <name type="scientific">Cannabis sativa</name>
    <name type="common">Hemp</name>
    <name type="synonym">Marijuana</name>
    <dbReference type="NCBI Taxonomy" id="3483"/>
    <lineage>
        <taxon>Eukaryota</taxon>
        <taxon>Viridiplantae</taxon>
        <taxon>Streptophyta</taxon>
        <taxon>Embryophyta</taxon>
        <taxon>Tracheophyta</taxon>
        <taxon>Spermatophyta</taxon>
        <taxon>Magnoliopsida</taxon>
        <taxon>eudicotyledons</taxon>
        <taxon>Gunneridae</taxon>
        <taxon>Pentapetalae</taxon>
        <taxon>rosids</taxon>
        <taxon>fabids</taxon>
        <taxon>Rosales</taxon>
        <taxon>Cannabaceae</taxon>
        <taxon>Cannabis</taxon>
    </lineage>
</organism>
<reference evidence="2" key="1">
    <citation type="submission" date="2018-11" db="EMBL/GenBank/DDBJ databases">
        <authorList>
            <person name="Grassa J C."/>
        </authorList>
    </citation>
    <scope>NUCLEOTIDE SEQUENCE [LARGE SCALE GENOMIC DNA]</scope>
</reference>
<sequence length="132" mass="14483">MVMKVFMAKYLKDYNILFTRLMMMSFVIMVGDFVSILSRLFTDDGGGGARSSLFADDGGARFFPFADDDGRDGVSSPFPIVADGRDVPSFPIVVDDRDGSSFSQSSTTAVLGLLLCSSTWWMNLLVGFRSFV</sequence>
<keyword evidence="1" id="KW-0472">Membrane</keyword>
<dbReference type="Gramene" id="evm.model.03.535">
    <property type="protein sequence ID" value="cds.evm.model.03.535"/>
    <property type="gene ID" value="evm.TU.03.535"/>
</dbReference>
<evidence type="ECO:0000313" key="3">
    <source>
        <dbReference type="Proteomes" id="UP000596661"/>
    </source>
</evidence>
<dbReference type="Proteomes" id="UP000596661">
    <property type="component" value="Chromosome 3"/>
</dbReference>
<evidence type="ECO:0008006" key="4">
    <source>
        <dbReference type="Google" id="ProtNLM"/>
    </source>
</evidence>
<evidence type="ECO:0000256" key="1">
    <source>
        <dbReference type="SAM" id="Phobius"/>
    </source>
</evidence>
<feature type="transmembrane region" description="Helical" evidence="1">
    <location>
        <begin position="109"/>
        <end position="128"/>
    </location>
</feature>
<reference evidence="2" key="2">
    <citation type="submission" date="2021-03" db="UniProtKB">
        <authorList>
            <consortium name="EnsemblPlants"/>
        </authorList>
    </citation>
    <scope>IDENTIFICATION</scope>
</reference>
<keyword evidence="1" id="KW-1133">Transmembrane helix</keyword>
<feature type="transmembrane region" description="Helical" evidence="1">
    <location>
        <begin position="21"/>
        <end position="41"/>
    </location>
</feature>
<dbReference type="EnsemblPlants" id="evm.model.03.535">
    <property type="protein sequence ID" value="cds.evm.model.03.535"/>
    <property type="gene ID" value="evm.TU.03.535"/>
</dbReference>
<evidence type="ECO:0000313" key="2">
    <source>
        <dbReference type="EnsemblPlants" id="cds.evm.model.03.535"/>
    </source>
</evidence>
<accession>A0A803P9E7</accession>
<dbReference type="AlphaFoldDB" id="A0A803P9E7"/>
<keyword evidence="1" id="KW-0812">Transmembrane</keyword>
<name>A0A803P9E7_CANSA</name>
<protein>
    <recommendedName>
        <fullName evidence="4">Transmembrane protein</fullName>
    </recommendedName>
</protein>